<organism evidence="2 3">
    <name type="scientific">Ovis aries</name>
    <name type="common">Sheep</name>
    <dbReference type="NCBI Taxonomy" id="9940"/>
    <lineage>
        <taxon>Eukaryota</taxon>
        <taxon>Metazoa</taxon>
        <taxon>Chordata</taxon>
        <taxon>Craniata</taxon>
        <taxon>Vertebrata</taxon>
        <taxon>Euteleostomi</taxon>
        <taxon>Mammalia</taxon>
        <taxon>Eutheria</taxon>
        <taxon>Laurasiatheria</taxon>
        <taxon>Artiodactyla</taxon>
        <taxon>Ruminantia</taxon>
        <taxon>Pecora</taxon>
        <taxon>Bovidae</taxon>
        <taxon>Caprinae</taxon>
        <taxon>Ovis</taxon>
    </lineage>
</organism>
<proteinExistence type="predicted"/>
<reference evidence="2 3" key="1">
    <citation type="submission" date="2020-12" db="EMBL/GenBank/DDBJ databases">
        <title>De novo assembly of Tibetan sheep genome.</title>
        <authorList>
            <person name="Li X."/>
        </authorList>
    </citation>
    <scope>NUCLEOTIDE SEQUENCE [LARGE SCALE GENOMIC DNA]</scope>
    <source>
        <tissue evidence="2">Heart</tissue>
    </source>
</reference>
<evidence type="ECO:0000313" key="3">
    <source>
        <dbReference type="Proteomes" id="UP000664991"/>
    </source>
</evidence>
<evidence type="ECO:0000256" key="1">
    <source>
        <dbReference type="SAM" id="MobiDB-lite"/>
    </source>
</evidence>
<feature type="region of interest" description="Disordered" evidence="1">
    <location>
        <begin position="120"/>
        <end position="145"/>
    </location>
</feature>
<dbReference type="Proteomes" id="UP000664991">
    <property type="component" value="Chromosome 14"/>
</dbReference>
<protein>
    <submittedName>
        <fullName evidence="2">Uncharacterized protein</fullName>
    </submittedName>
</protein>
<comment type="caution">
    <text evidence="2">The sequence shown here is derived from an EMBL/GenBank/DDBJ whole genome shotgun (WGS) entry which is preliminary data.</text>
</comment>
<name>A0A836CWW5_SHEEP</name>
<dbReference type="AlphaFoldDB" id="A0A836CWW5"/>
<accession>A0A836CWW5</accession>
<sequence length="167" mass="17647">MLVTEWAEALEELSEHLGASLCREESWDEGQQAIRGLVTVFPPGLPMITAQQMQGTLTAGLCRLCRFSCGPASGVPRGLVLALQRMILPQGGALGSDGQGLVEAPEYSYWQENGANIKLPGYGSRGGSGGDGCDRGSPVQSLPRTQHLELRTAPRLYSAVPASSVPP</sequence>
<evidence type="ECO:0000313" key="2">
    <source>
        <dbReference type="EMBL" id="KAG5200575.1"/>
    </source>
</evidence>
<dbReference type="EMBL" id="JAEMGP010000014">
    <property type="protein sequence ID" value="KAG5200575.1"/>
    <property type="molecule type" value="Genomic_DNA"/>
</dbReference>
<gene>
    <name evidence="2" type="ORF">JEQ12_005109</name>
</gene>